<dbReference type="Gene3D" id="3.30.450.40">
    <property type="match status" value="1"/>
</dbReference>
<keyword evidence="7" id="KW-1185">Reference proteome</keyword>
<dbReference type="PANTHER" id="PTHR30136">
    <property type="entry name" value="HELIX-TURN-HELIX TRANSCRIPTIONAL REGULATOR, ICLR FAMILY"/>
    <property type="match status" value="1"/>
</dbReference>
<accession>A0ABS5DH49</accession>
<comment type="caution">
    <text evidence="6">The sequence shown here is derived from an EMBL/GenBank/DDBJ whole genome shotgun (WGS) entry which is preliminary data.</text>
</comment>
<evidence type="ECO:0000313" key="6">
    <source>
        <dbReference type="EMBL" id="MBQ0925610.1"/>
    </source>
</evidence>
<feature type="domain" description="HTH iclR-type" evidence="4">
    <location>
        <begin position="1"/>
        <end position="61"/>
    </location>
</feature>
<sequence>MAGKALTLLSLLGDYPHGEQLARLSRATGYPLTTTHRLLLSLIRHGYVEYDEVSRRYSLGLRVFELGQRVSRARGFAGVALPVMEKITRETSEQTLMSVLDGHEQVFIHSVLGSQRMQITGQPGARGPLHCTAMGKVLVAFQSDVERERLLTELSLPRLTPRTIVDRPEFRAEIDRVRAKGYGTTDEEHETGILATAVPIFRPNGDITAALALVAPAYRSSLDDLIRFVPVLQDAARELTALLPAH</sequence>
<dbReference type="Pfam" id="PF01614">
    <property type="entry name" value="IclR_C"/>
    <property type="match status" value="1"/>
</dbReference>
<dbReference type="EMBL" id="JAGPXE010000006">
    <property type="protein sequence ID" value="MBQ0925610.1"/>
    <property type="molecule type" value="Genomic_DNA"/>
</dbReference>
<dbReference type="Gene3D" id="1.10.10.10">
    <property type="entry name" value="Winged helix-like DNA-binding domain superfamily/Winged helix DNA-binding domain"/>
    <property type="match status" value="1"/>
</dbReference>
<dbReference type="Pfam" id="PF09339">
    <property type="entry name" value="HTH_IclR"/>
    <property type="match status" value="1"/>
</dbReference>
<dbReference type="Proteomes" id="UP000674084">
    <property type="component" value="Unassembled WGS sequence"/>
</dbReference>
<name>A0ABS5DH49_9PSEU</name>
<evidence type="ECO:0000256" key="2">
    <source>
        <dbReference type="ARBA" id="ARBA00023125"/>
    </source>
</evidence>
<dbReference type="PROSITE" id="PS51077">
    <property type="entry name" value="HTH_ICLR"/>
    <property type="match status" value="1"/>
</dbReference>
<evidence type="ECO:0000256" key="3">
    <source>
        <dbReference type="ARBA" id="ARBA00023163"/>
    </source>
</evidence>
<dbReference type="SMART" id="SM00346">
    <property type="entry name" value="HTH_ICLR"/>
    <property type="match status" value="1"/>
</dbReference>
<gene>
    <name evidence="6" type="ORF">KBO27_16770</name>
</gene>
<dbReference type="InterPro" id="IPR029016">
    <property type="entry name" value="GAF-like_dom_sf"/>
</dbReference>
<feature type="domain" description="IclR-ED" evidence="5">
    <location>
        <begin position="62"/>
        <end position="245"/>
    </location>
</feature>
<dbReference type="InterPro" id="IPR050707">
    <property type="entry name" value="HTH_MetabolicPath_Reg"/>
</dbReference>
<dbReference type="SUPFAM" id="SSF55781">
    <property type="entry name" value="GAF domain-like"/>
    <property type="match status" value="1"/>
</dbReference>
<proteinExistence type="predicted"/>
<evidence type="ECO:0000259" key="4">
    <source>
        <dbReference type="PROSITE" id="PS51077"/>
    </source>
</evidence>
<evidence type="ECO:0000256" key="1">
    <source>
        <dbReference type="ARBA" id="ARBA00023015"/>
    </source>
</evidence>
<dbReference type="InterPro" id="IPR036388">
    <property type="entry name" value="WH-like_DNA-bd_sf"/>
</dbReference>
<evidence type="ECO:0000259" key="5">
    <source>
        <dbReference type="PROSITE" id="PS51078"/>
    </source>
</evidence>
<evidence type="ECO:0000313" key="7">
    <source>
        <dbReference type="Proteomes" id="UP000674084"/>
    </source>
</evidence>
<keyword evidence="1" id="KW-0805">Transcription regulation</keyword>
<dbReference type="PANTHER" id="PTHR30136:SF24">
    <property type="entry name" value="HTH-TYPE TRANSCRIPTIONAL REPRESSOR ALLR"/>
    <property type="match status" value="1"/>
</dbReference>
<dbReference type="InterPro" id="IPR036390">
    <property type="entry name" value="WH_DNA-bd_sf"/>
</dbReference>
<dbReference type="InterPro" id="IPR014757">
    <property type="entry name" value="Tscrpt_reg_IclR_C"/>
</dbReference>
<organism evidence="6 7">
    <name type="scientific">Saccharopolyspora endophytica</name>
    <dbReference type="NCBI Taxonomy" id="543886"/>
    <lineage>
        <taxon>Bacteria</taxon>
        <taxon>Bacillati</taxon>
        <taxon>Actinomycetota</taxon>
        <taxon>Actinomycetes</taxon>
        <taxon>Pseudonocardiales</taxon>
        <taxon>Pseudonocardiaceae</taxon>
        <taxon>Saccharopolyspora</taxon>
    </lineage>
</organism>
<dbReference type="SUPFAM" id="SSF46785">
    <property type="entry name" value="Winged helix' DNA-binding domain"/>
    <property type="match status" value="1"/>
</dbReference>
<keyword evidence="2" id="KW-0238">DNA-binding</keyword>
<reference evidence="6 7" key="1">
    <citation type="submission" date="2021-04" db="EMBL/GenBank/DDBJ databases">
        <title>Whole-genome sequencing of Saccharopolyspora endophytica KCTC 19397.</title>
        <authorList>
            <person name="Ay H."/>
            <person name="Saygin H."/>
            <person name="Sahin N."/>
        </authorList>
    </citation>
    <scope>NUCLEOTIDE SEQUENCE [LARGE SCALE GENOMIC DNA]</scope>
    <source>
        <strain evidence="6 7">KCTC 19397</strain>
    </source>
</reference>
<dbReference type="InterPro" id="IPR005471">
    <property type="entry name" value="Tscrpt_reg_IclR_N"/>
</dbReference>
<protein>
    <submittedName>
        <fullName evidence="6">IclR family transcriptional regulator</fullName>
    </submittedName>
</protein>
<keyword evidence="3" id="KW-0804">Transcription</keyword>
<dbReference type="PROSITE" id="PS51078">
    <property type="entry name" value="ICLR_ED"/>
    <property type="match status" value="1"/>
</dbReference>